<dbReference type="AlphaFoldDB" id="U9U1Y3"/>
<gene>
    <name evidence="1" type="ORF">GLOINDRAFT_95440</name>
</gene>
<protein>
    <submittedName>
        <fullName evidence="1">Uncharacterized protein</fullName>
    </submittedName>
</protein>
<accession>U9U1Y3</accession>
<reference evidence="1" key="1">
    <citation type="submission" date="2013-07" db="EMBL/GenBank/DDBJ databases">
        <title>The genome of an arbuscular mycorrhizal fungus provides insights into the evolution of the oldest plant symbiosis.</title>
        <authorList>
            <consortium name="DOE Joint Genome Institute"/>
            <person name="Tisserant E."/>
            <person name="Malbreil M."/>
            <person name="Kuo A."/>
            <person name="Kohler A."/>
            <person name="Symeonidi A."/>
            <person name="Balestrini R."/>
            <person name="Charron P."/>
            <person name="Duensing N."/>
            <person name="Frei-dit-Frey N."/>
            <person name="Gianinazzi-Pearson V."/>
            <person name="Gilbert B."/>
            <person name="Handa Y."/>
            <person name="Hijri M."/>
            <person name="Kaul R."/>
            <person name="Kawaguchi M."/>
            <person name="Krajinski F."/>
            <person name="Lammers P."/>
            <person name="Lapierre D."/>
            <person name="Masclaux F.G."/>
            <person name="Murat C."/>
            <person name="Morin E."/>
            <person name="Ndikumana S."/>
            <person name="Pagni M."/>
            <person name="Petitpierre D."/>
            <person name="Requena N."/>
            <person name="Rosikiewicz P."/>
            <person name="Riley R."/>
            <person name="Saito K."/>
            <person name="San Clemente H."/>
            <person name="Shapiro H."/>
            <person name="van Tuinen D."/>
            <person name="Becard G."/>
            <person name="Bonfante P."/>
            <person name="Paszkowski U."/>
            <person name="Shachar-Hill Y."/>
            <person name="Young J.P."/>
            <person name="Sanders I.R."/>
            <person name="Henrissat B."/>
            <person name="Rensing S.A."/>
            <person name="Grigoriev I.V."/>
            <person name="Corradi N."/>
            <person name="Roux C."/>
            <person name="Martin F."/>
        </authorList>
    </citation>
    <scope>NUCLEOTIDE SEQUENCE</scope>
    <source>
        <strain evidence="1">DAOM 197198</strain>
    </source>
</reference>
<dbReference type="EMBL" id="KI282929">
    <property type="protein sequence ID" value="ESA14414.1"/>
    <property type="molecule type" value="Genomic_DNA"/>
</dbReference>
<evidence type="ECO:0000313" key="1">
    <source>
        <dbReference type="EMBL" id="ESA14414.1"/>
    </source>
</evidence>
<sequence length="121" mass="14183">LNCRGFEIELSSKIPALYNDVFNYNISEYLNFQELLRYFNFSKHFKNVSREFRVKFNLSYLKINLVMSSKTFCTTSTSIRNTSNDINLVPNTRSVGIKYYILSPFSKWCDLQPCGPEDTFS</sequence>
<name>U9U1Y3_RHIID</name>
<feature type="non-terminal residue" evidence="1">
    <location>
        <position position="1"/>
    </location>
</feature>
<proteinExistence type="predicted"/>
<dbReference type="HOGENOM" id="CLU_2043742_0_0_1"/>
<organism evidence="1">
    <name type="scientific">Rhizophagus irregularis (strain DAOM 181602 / DAOM 197198 / MUCL 43194)</name>
    <name type="common">Arbuscular mycorrhizal fungus</name>
    <name type="synonym">Glomus intraradices</name>
    <dbReference type="NCBI Taxonomy" id="747089"/>
    <lineage>
        <taxon>Eukaryota</taxon>
        <taxon>Fungi</taxon>
        <taxon>Fungi incertae sedis</taxon>
        <taxon>Mucoromycota</taxon>
        <taxon>Glomeromycotina</taxon>
        <taxon>Glomeromycetes</taxon>
        <taxon>Glomerales</taxon>
        <taxon>Glomeraceae</taxon>
        <taxon>Rhizophagus</taxon>
    </lineage>
</organism>